<reference evidence="3" key="1">
    <citation type="submission" date="2015-11" db="EMBL/GenBank/DDBJ databases">
        <title>Molecular characterization of pSinB plasmid of arsenite oxidizing, metalotolerant Sinorhizobium sp. M14 - insight into the heavy metal resistome of sinorhizobial extrachromosomal replicons.</title>
        <authorList>
            <person name="Romaniuk K."/>
            <person name="Decewicz P."/>
            <person name="Mielnicki S."/>
            <person name="Sklodowska A."/>
            <person name="Dziewit L."/>
            <person name="Drewniak L."/>
        </authorList>
    </citation>
    <scope>NUCLEOTIDE SEQUENCE</scope>
    <source>
        <strain evidence="3">M14</strain>
        <plasmid evidence="3">pSinB</plasmid>
    </source>
</reference>
<name>A0A142BPG4_9HYPH</name>
<dbReference type="EMBL" id="KU140623">
    <property type="protein sequence ID" value="AMP34972.1"/>
    <property type="molecule type" value="Genomic_DNA"/>
</dbReference>
<evidence type="ECO:0000256" key="2">
    <source>
        <dbReference type="SAM" id="SignalP"/>
    </source>
</evidence>
<feature type="signal peptide" evidence="2">
    <location>
        <begin position="1"/>
        <end position="25"/>
    </location>
</feature>
<dbReference type="RefSeq" id="WP_147294621.1">
    <property type="nucleotide sequence ID" value="NZ_KU140623.1"/>
</dbReference>
<feature type="region of interest" description="Disordered" evidence="1">
    <location>
        <begin position="135"/>
        <end position="155"/>
    </location>
</feature>
<accession>A0A142BPG4</accession>
<evidence type="ECO:0000256" key="1">
    <source>
        <dbReference type="SAM" id="MobiDB-lite"/>
    </source>
</evidence>
<keyword evidence="3" id="KW-0614">Plasmid</keyword>
<sequence length="416" mass="44483">MISNYVLSFASACSFCVLLVSYAPAAAGNASEADLSSDRRLATELATCSGGLSATTQYDGYVEGLRESRMAAADALAFVLESAALPGAEYEAIARKQAVTLEAELLASPMQGRALAISTKEKCAGPIARAQTLYDTQQKAADAPRTDAAEGARQQTLHIEEEVSRVRAQADARVRAAEQAKQGAEGQAARQVKDAAEDEATALNLKEPARDDPMLTSGDQRSATAQSKPESVEAPDNLKLNPITCSSFYGLTKGFAPASKRSEMEHSAEALFSESGGTADQLVETTVKIARLFKMTEKHGEQATRHLMEFFVEGCNVVVVETNAAYSEELALDGSDPVHGSACYTWANVARTWWQQNAERSLMKAQAEAAMANPGLYRILATTIDGIANRDPLTGKAVQSNRWNRSCVATLTGRRS</sequence>
<feature type="chain" id="PRO_5007493421" evidence="2">
    <location>
        <begin position="26"/>
        <end position="416"/>
    </location>
</feature>
<proteinExistence type="predicted"/>
<dbReference type="AlphaFoldDB" id="A0A142BPG4"/>
<feature type="region of interest" description="Disordered" evidence="1">
    <location>
        <begin position="177"/>
        <end position="238"/>
    </location>
</feature>
<keyword evidence="2" id="KW-0732">Signal</keyword>
<gene>
    <name evidence="3" type="ORF">pSinB_107</name>
</gene>
<feature type="compositionally biased region" description="Low complexity" evidence="1">
    <location>
        <begin position="179"/>
        <end position="190"/>
    </location>
</feature>
<geneLocation type="plasmid" evidence="3">
    <name>pSinB</name>
</geneLocation>
<evidence type="ECO:0000313" key="3">
    <source>
        <dbReference type="EMBL" id="AMP34972.1"/>
    </source>
</evidence>
<organism evidence="3">
    <name type="scientific">Sinorhizobium sp. M14</name>
    <dbReference type="NCBI Taxonomy" id="430451"/>
    <lineage>
        <taxon>Bacteria</taxon>
        <taxon>Pseudomonadati</taxon>
        <taxon>Pseudomonadota</taxon>
        <taxon>Alphaproteobacteria</taxon>
        <taxon>Hyphomicrobiales</taxon>
        <taxon>Rhizobiaceae</taxon>
        <taxon>Sinorhizobium/Ensifer group</taxon>
        <taxon>Sinorhizobium</taxon>
    </lineage>
</organism>
<feature type="compositionally biased region" description="Polar residues" evidence="1">
    <location>
        <begin position="217"/>
        <end position="229"/>
    </location>
</feature>
<protein>
    <submittedName>
        <fullName evidence="3">Uncharacterized protein</fullName>
    </submittedName>
</protein>